<comment type="caution">
    <text evidence="1">The sequence shown here is derived from an EMBL/GenBank/DDBJ whole genome shotgun (WGS) entry which is preliminary data.</text>
</comment>
<dbReference type="Proteomes" id="UP000237966">
    <property type="component" value="Unassembled WGS sequence"/>
</dbReference>
<dbReference type="EMBL" id="PSWU01000002">
    <property type="protein sequence ID" value="PPI16852.1"/>
    <property type="molecule type" value="Genomic_DNA"/>
</dbReference>
<evidence type="ECO:0000313" key="2">
    <source>
        <dbReference type="Proteomes" id="UP000237966"/>
    </source>
</evidence>
<reference evidence="1 2" key="1">
    <citation type="submission" date="2018-02" db="EMBL/GenBank/DDBJ databases">
        <title>Bacteriophage NCPPB3778 and a type I-E CRISPR drive the evolution of the US Biological Select Agent, Rathayibacter toxicus.</title>
        <authorList>
            <person name="Davis E.W.II."/>
            <person name="Tabima J.F."/>
            <person name="Weisberg A.J."/>
            <person name="Lopes L.D."/>
            <person name="Wiseman M.S."/>
            <person name="Wiseman M.S."/>
            <person name="Pupko T."/>
            <person name="Belcher M.S."/>
            <person name="Sechler A.J."/>
            <person name="Tancos M.A."/>
            <person name="Schroeder B.K."/>
            <person name="Murray T.D."/>
            <person name="Luster D.G."/>
            <person name="Schneider W.L."/>
            <person name="Rogers E."/>
            <person name="Andreote F.D."/>
            <person name="Grunwald N.J."/>
            <person name="Putnam M.L."/>
            <person name="Chang J.H."/>
        </authorList>
    </citation>
    <scope>NUCLEOTIDE SEQUENCE [LARGE SCALE GENOMIC DNA]</scope>
    <source>
        <strain evidence="1 2">FH99</strain>
    </source>
</reference>
<organism evidence="1 2">
    <name type="scientific">Rathayibacter toxicus</name>
    <dbReference type="NCBI Taxonomy" id="145458"/>
    <lineage>
        <taxon>Bacteria</taxon>
        <taxon>Bacillati</taxon>
        <taxon>Actinomycetota</taxon>
        <taxon>Actinomycetes</taxon>
        <taxon>Micrococcales</taxon>
        <taxon>Microbacteriaceae</taxon>
        <taxon>Rathayibacter</taxon>
    </lineage>
</organism>
<accession>A0A2S5Y9P5</accession>
<evidence type="ECO:0000313" key="1">
    <source>
        <dbReference type="EMBL" id="PPI16852.1"/>
    </source>
</evidence>
<sequence length="330" mass="35166">MDVDITADGASVVPHRSIPGYETLGLSAATARLDVVSELGLKGTVIRVIDRPVTDRLEWSRRRDKWASSLQVLIAEATARNLEVVVDPFSAALQPTGQWGLFADAEISGGGTIELIKDLTEVIVATGAQGIVTLGRVPREVEATKSVAGAALKIYSFSTNSETSAAYAGNPAHAVTNQKILPGNIADMLVWTLLDVHRGTDVLVTKPIENYHSIVESRIILRDTAARREFIASMLESGMLKDRDYEREGLDAILTDDAEFSKKASAVGLAAYTVSGTTQLLGAFARSEGTAIARARLTELWVNALASAGGADMVIIDRGASAYFSGTILH</sequence>
<dbReference type="KEGG" id="rtx:TI83_01350"/>
<dbReference type="SUPFAM" id="SSF51569">
    <property type="entry name" value="Aldolase"/>
    <property type="match status" value="1"/>
</dbReference>
<protein>
    <submittedName>
        <fullName evidence="1">Uncharacterized protein</fullName>
    </submittedName>
</protein>
<proteinExistence type="predicted"/>
<dbReference type="AlphaFoldDB" id="A0A2S5Y9P5"/>
<dbReference type="Gene3D" id="3.20.20.70">
    <property type="entry name" value="Aldolase class I"/>
    <property type="match status" value="1"/>
</dbReference>
<dbReference type="InterPro" id="IPR013785">
    <property type="entry name" value="Aldolase_TIM"/>
</dbReference>
<name>A0A2S5Y9P5_9MICO</name>
<gene>
    <name evidence="1" type="ORF">C5C51_01095</name>
</gene>